<proteinExistence type="predicted"/>
<reference evidence="1" key="1">
    <citation type="thesis" date="2020" institute="ProQuest LLC" country="789 East Eisenhower Parkway, Ann Arbor, MI, USA">
        <title>Comparative Genomics and Chromosome Evolution.</title>
        <authorList>
            <person name="Mudd A.B."/>
        </authorList>
    </citation>
    <scope>NUCLEOTIDE SEQUENCE</scope>
    <source>
        <strain evidence="1">HN-11 Male</strain>
        <tissue evidence="1">Kidney and liver</tissue>
    </source>
</reference>
<evidence type="ECO:0000313" key="2">
    <source>
        <dbReference type="Proteomes" id="UP000770717"/>
    </source>
</evidence>
<organism evidence="1 2">
    <name type="scientific">Eleutherodactylus coqui</name>
    <name type="common">Puerto Rican coqui</name>
    <dbReference type="NCBI Taxonomy" id="57060"/>
    <lineage>
        <taxon>Eukaryota</taxon>
        <taxon>Metazoa</taxon>
        <taxon>Chordata</taxon>
        <taxon>Craniata</taxon>
        <taxon>Vertebrata</taxon>
        <taxon>Euteleostomi</taxon>
        <taxon>Amphibia</taxon>
        <taxon>Batrachia</taxon>
        <taxon>Anura</taxon>
        <taxon>Neobatrachia</taxon>
        <taxon>Hyloidea</taxon>
        <taxon>Eleutherodactylidae</taxon>
        <taxon>Eleutherodactylinae</taxon>
        <taxon>Eleutherodactylus</taxon>
        <taxon>Eleutherodactylus</taxon>
    </lineage>
</organism>
<keyword evidence="2" id="KW-1185">Reference proteome</keyword>
<evidence type="ECO:0000313" key="1">
    <source>
        <dbReference type="EMBL" id="KAG9486227.1"/>
    </source>
</evidence>
<accession>A0A8J6FDZ3</accession>
<sequence>MYRGRHGGQGRSSYLWSTPAVWGLYGGRAEETPLRNLSAKGTRRRGKVCAKIRCLRANTEKKSTAAD</sequence>
<gene>
    <name evidence="1" type="ORF">GDO78_009017</name>
</gene>
<dbReference type="Proteomes" id="UP000770717">
    <property type="component" value="Unassembled WGS sequence"/>
</dbReference>
<dbReference type="AlphaFoldDB" id="A0A8J6FDZ3"/>
<comment type="caution">
    <text evidence="1">The sequence shown here is derived from an EMBL/GenBank/DDBJ whole genome shotgun (WGS) entry which is preliminary data.</text>
</comment>
<name>A0A8J6FDZ3_ELECQ</name>
<protein>
    <submittedName>
        <fullName evidence="1">Uncharacterized protein</fullName>
    </submittedName>
</protein>
<dbReference type="EMBL" id="WNTK01000004">
    <property type="protein sequence ID" value="KAG9486227.1"/>
    <property type="molecule type" value="Genomic_DNA"/>
</dbReference>